<comment type="subcellular location">
    <subcellularLocation>
        <location evidence="2">Cytoplasm</location>
        <location evidence="2">Cytosol</location>
    </subcellularLocation>
    <subcellularLocation>
        <location evidence="1">Membrane</location>
    </subcellularLocation>
</comment>
<dbReference type="Pfam" id="PF12783">
    <property type="entry name" value="Sec7-like_HUS"/>
    <property type="match status" value="1"/>
</dbReference>
<evidence type="ECO:0000259" key="8">
    <source>
        <dbReference type="PROSITE" id="PS50190"/>
    </source>
</evidence>
<reference evidence="9 10" key="1">
    <citation type="submission" date="2023-05" db="EMBL/GenBank/DDBJ databases">
        <title>A 100% complete, gapless, phased diploid assembly of the Scenedesmus obliquus UTEX 3031 genome.</title>
        <authorList>
            <person name="Biondi T.C."/>
            <person name="Hanschen E.R."/>
            <person name="Kwon T."/>
            <person name="Eng W."/>
            <person name="Kruse C.P.S."/>
            <person name="Koehler S.I."/>
            <person name="Kunde Y."/>
            <person name="Gleasner C.D."/>
            <person name="You Mak K.T."/>
            <person name="Polle J."/>
            <person name="Hovde B.T."/>
            <person name="Starkenburg S.R."/>
        </authorList>
    </citation>
    <scope>NUCLEOTIDE SEQUENCE [LARGE SCALE GENOMIC DNA]</scope>
    <source>
        <strain evidence="9 10">DOE0152z</strain>
    </source>
</reference>
<protein>
    <recommendedName>
        <fullName evidence="8">SEC7 domain-containing protein</fullName>
    </recommendedName>
</protein>
<feature type="domain" description="SEC7" evidence="8">
    <location>
        <begin position="864"/>
        <end position="1051"/>
    </location>
</feature>
<dbReference type="PROSITE" id="PS50190">
    <property type="entry name" value="SEC7"/>
    <property type="match status" value="1"/>
</dbReference>
<feature type="region of interest" description="Disordered" evidence="7">
    <location>
        <begin position="786"/>
        <end position="839"/>
    </location>
</feature>
<evidence type="ECO:0000256" key="3">
    <source>
        <dbReference type="ARBA" id="ARBA00022448"/>
    </source>
</evidence>
<dbReference type="SMART" id="SM00222">
    <property type="entry name" value="Sec7"/>
    <property type="match status" value="1"/>
</dbReference>
<evidence type="ECO:0000256" key="5">
    <source>
        <dbReference type="ARBA" id="ARBA00022927"/>
    </source>
</evidence>
<organism evidence="9 10">
    <name type="scientific">Tetradesmus obliquus</name>
    <name type="common">Green alga</name>
    <name type="synonym">Acutodesmus obliquus</name>
    <dbReference type="NCBI Taxonomy" id="3088"/>
    <lineage>
        <taxon>Eukaryota</taxon>
        <taxon>Viridiplantae</taxon>
        <taxon>Chlorophyta</taxon>
        <taxon>core chlorophytes</taxon>
        <taxon>Chlorophyceae</taxon>
        <taxon>CS clade</taxon>
        <taxon>Sphaeropleales</taxon>
        <taxon>Scenedesmaceae</taxon>
        <taxon>Tetradesmus</taxon>
    </lineage>
</organism>
<dbReference type="Gene3D" id="1.10.220.20">
    <property type="match status" value="1"/>
</dbReference>
<evidence type="ECO:0000313" key="9">
    <source>
        <dbReference type="EMBL" id="WIA22573.1"/>
    </source>
</evidence>
<keyword evidence="5" id="KW-0653">Protein transport</keyword>
<dbReference type="Pfam" id="PF20252">
    <property type="entry name" value="BIG2_C"/>
    <property type="match status" value="1"/>
</dbReference>
<dbReference type="InterPro" id="IPR032629">
    <property type="entry name" value="DCB_dom"/>
</dbReference>
<dbReference type="Pfam" id="PF16213">
    <property type="entry name" value="DCB"/>
    <property type="match status" value="1"/>
</dbReference>
<dbReference type="InterPro" id="IPR032817">
    <property type="entry name" value="Mon2_C"/>
</dbReference>
<dbReference type="Proteomes" id="UP001244341">
    <property type="component" value="Chromosome 15b"/>
</dbReference>
<feature type="region of interest" description="Disordered" evidence="7">
    <location>
        <begin position="247"/>
        <end position="266"/>
    </location>
</feature>
<dbReference type="InterPro" id="IPR035999">
    <property type="entry name" value="Sec7_dom_sf"/>
</dbReference>
<dbReference type="InterPro" id="IPR016024">
    <property type="entry name" value="ARM-type_fold"/>
</dbReference>
<feature type="region of interest" description="Disordered" evidence="7">
    <location>
        <begin position="69"/>
        <end position="125"/>
    </location>
</feature>
<dbReference type="Pfam" id="PF09324">
    <property type="entry name" value="Sec7-like_HDS"/>
    <property type="match status" value="1"/>
</dbReference>
<dbReference type="InterPro" id="IPR000904">
    <property type="entry name" value="Sec7_dom"/>
</dbReference>
<evidence type="ECO:0000256" key="2">
    <source>
        <dbReference type="ARBA" id="ARBA00004514"/>
    </source>
</evidence>
<feature type="region of interest" description="Disordered" evidence="7">
    <location>
        <begin position="2007"/>
        <end position="2029"/>
    </location>
</feature>
<evidence type="ECO:0000256" key="7">
    <source>
        <dbReference type="SAM" id="MobiDB-lite"/>
    </source>
</evidence>
<evidence type="ECO:0000256" key="4">
    <source>
        <dbReference type="ARBA" id="ARBA00022490"/>
    </source>
</evidence>
<feature type="compositionally biased region" description="Low complexity" evidence="7">
    <location>
        <begin position="2010"/>
        <end position="2022"/>
    </location>
</feature>
<keyword evidence="10" id="KW-1185">Reference proteome</keyword>
<dbReference type="PANTHER" id="PTHR10663:SF375">
    <property type="entry name" value="LD29171P"/>
    <property type="match status" value="1"/>
</dbReference>
<dbReference type="InterPro" id="IPR015403">
    <property type="entry name" value="Mon2/Sec7/BIG1-like_HDS"/>
</dbReference>
<dbReference type="InterPro" id="IPR046455">
    <property type="entry name" value="Sec7/BIG1-like_C"/>
</dbReference>
<feature type="compositionally biased region" description="Low complexity" evidence="7">
    <location>
        <begin position="99"/>
        <end position="112"/>
    </location>
</feature>
<dbReference type="Pfam" id="PF16206">
    <property type="entry name" value="Mon2_C"/>
    <property type="match status" value="1"/>
</dbReference>
<dbReference type="EMBL" id="CP126222">
    <property type="protein sequence ID" value="WIA22573.1"/>
    <property type="molecule type" value="Genomic_DNA"/>
</dbReference>
<dbReference type="InterPro" id="IPR032691">
    <property type="entry name" value="Mon2/Sec7/BIG1-like_HUS"/>
</dbReference>
<dbReference type="InterPro" id="IPR023394">
    <property type="entry name" value="Sec7_C_sf"/>
</dbReference>
<sequence length="2128" mass="223458">MSQPSSNLQHQPAAELISNALHKIKKLAGGRKHAELSQQCQGLIDSIHEVLSPEFAARAAAQPKAAAQAEAVAAADEPATPAADSAAGTAEQPEQDTTSGRAASSSGGVAAAEPPDSNGSPAAAADDSAAAAAAAAAAGTAESADAATAEAEAAAAEAAAAAAALEKRAADAARLAAAVQLPQLQPQDLVQRTDSAISDAAATSVMQVLQLAVDTLRPNIVEVTLDLIHKLIAFRYLQGAAHNVQADRHDEDAAGDSKQPKSAAAEAAQQLTPQALAVQLICRCDEIPDEGVEVLVLRGLLTASTSLTFTIHGQALLLAVRTCYNIHLMSRSEVNQTTAKAALTQMLNVVFQRMEAGSVRVAVKPIAVADMLGLSNPAKSSAADASGVTSAVQGFLNNVVAAAGYGAAVETHQQLKQSLTRAILAPRQSTDLGDGGAAAAAAAAGGGDSASQQQQEPVVVVTGEVSDDEEDEERGTFHLAGSGGSGSLPTYSSSGTPKAAAGAAAAGGAGGAAASQVGGAAAAAPHGAVVLPASVALLHKDAFLVFRALCKLSIRTSDLVTVSDPTAVRGKLLALELLKVLLENSGPAFKASERFTAAIRQYLCLSLLKNSASSIPAALQLSASIFLSLLQKFRAALKAEVGVFLPMVVLKVLEPPAAAGGAGGAAAAAAAAAQTSLAVNSYSYKVVVLRCLREVCADGQLLVDLFVNYDCDIGSSNLFERLINGLVKMAQQALPVNSDAQQLQQEQWLRQEALQCLASASAALLSWYRQSTGQGLAALEGTDEDALLPHSSSQPSMAGGLHTNPNSSSNLASAAAAGGDGEPGSTNTSKPSTPLAGASAAAAGGDAAGLAGAGAAGSAAAGDALSRKRAFKEKWQEGIALFNSKPKKGIALLQNEDMLGRSPEAVAEFLAKTEGLNKTLIGDYLGEREDFALKVMHAYVDGLDFSGLEFDTAIRTFLQGFRLPGEAQKIDRLMEKFAERFVSCNPGSFKSADVAYVLAYSVIMLNTDAHNPQVKKKMSAEDFLKNNRGINDGADLAPEFMRSLYERIVCNEIQIKDDLVDAASAKAAAEAAQRGNMLMNALWSIVGGAKQAESAEPSDDAIKRTLDYLHDRAQGATYFVASDPDTVRPMLELIWAPLLGCFSLLFDEYSDPRLLAICLAGFEAATCLAAQLGVADLRDVFVVSLCNFTHLHSPATMKPKNGLAFKSLISVALQVGDHLGESVALQVGDHLGERWLEVLRCISRWELLQQIASGMPTDAVLFAAAGEKAGGKGRGKEQQATRLSAAADAAGAGGAKSMDTMAMSEASIKRAHIGAGKEEGVAVHPEIINSVDTAQLNKVYVSSSRLDSDAIVAFVRCLAAISLDELRDARAPRVFSLTKIVEIAHFNMGRIRLVWSRIWAVLSAYFVTVGCAPALPVAMYAVDSLRQLSMKFLERDELANYTFQNDFLRPFVVLMRQSTAVEIRELIIRCLSQMVLARVNNVKSGWKSMFMVFTTAAGDPDPTIVRLAFDTIEKIVREHFGHITETETTTFTDCVNCLIAFTNNPHSMEVALNATAFLRYCATKLAEGAIGELPEALPGGVVQAERLAPTRVVALDQQRTAAEGSSSSSYAAGSSSASGAAAGASSSSSERGQMKFVDRDEHVYFWFPLLAGLSELTFDPRPEIRRSALEVLFDVLMTHGGSFAESFWARIFERVLLPIFDHVRAEVTDTTTFTSERRRAQEDAWLYETCTHCLQHLVDLFGQFHEPMGPLLPRLLELLRGFIARSHASLASVGVAAYTRLLASCGGQLDDEAWQQVIGMLQQVMRDTLPDAVELVTPPLRAAGSTDVQAPGTPLAAAAAAAGASLAGGQPRPPYSLREGVGMRRLVKFRVQAGVQLLLVQAASEVYAQHYHHMAPDAMVLLADALQQVSQHARAANTDIGLRKRLAAQQAADRVPEERCIPDPPLLRQEAEASHAYLSVLMHVASSSGGRIPGWAGAQQAAQAMQASERLVALSYAVLERFGLGTDAGSSSQQQQQQQQQQPYSNGNAGGGLSRLSAVGKGGSSGSLVSIAAASVEYTAFAPLVVSTLKALSTLERATFQAQLGRFFPVLTALMACEHAPADVQRALSELFLTRVGPLLPALAQQQL</sequence>
<accession>A0ABY8UM03</accession>
<keyword evidence="6" id="KW-0472">Membrane</keyword>
<feature type="compositionally biased region" description="Low complexity" evidence="7">
    <location>
        <begin position="437"/>
        <end position="455"/>
    </location>
</feature>
<dbReference type="Pfam" id="PF01369">
    <property type="entry name" value="Sec7"/>
    <property type="match status" value="1"/>
</dbReference>
<dbReference type="CDD" id="cd00171">
    <property type="entry name" value="Sec7"/>
    <property type="match status" value="1"/>
</dbReference>
<gene>
    <name evidence="9" type="ORF">OEZ85_001005</name>
</gene>
<evidence type="ECO:0000313" key="10">
    <source>
        <dbReference type="Proteomes" id="UP001244341"/>
    </source>
</evidence>
<keyword evidence="4" id="KW-0963">Cytoplasm</keyword>
<dbReference type="SUPFAM" id="SSF48371">
    <property type="entry name" value="ARM repeat"/>
    <property type="match status" value="1"/>
</dbReference>
<dbReference type="Gene3D" id="1.10.1000.11">
    <property type="entry name" value="Arf Nucleotide-binding Site Opener,domain 2"/>
    <property type="match status" value="1"/>
</dbReference>
<feature type="region of interest" description="Disordered" evidence="7">
    <location>
        <begin position="1605"/>
        <end position="1627"/>
    </location>
</feature>
<dbReference type="SUPFAM" id="SSF48425">
    <property type="entry name" value="Sec7 domain"/>
    <property type="match status" value="1"/>
</dbReference>
<feature type="region of interest" description="Disordered" evidence="7">
    <location>
        <begin position="434"/>
        <end position="494"/>
    </location>
</feature>
<feature type="compositionally biased region" description="Low complexity" evidence="7">
    <location>
        <begin position="807"/>
        <end position="817"/>
    </location>
</feature>
<proteinExistence type="predicted"/>
<evidence type="ECO:0000256" key="1">
    <source>
        <dbReference type="ARBA" id="ARBA00004370"/>
    </source>
</evidence>
<keyword evidence="3" id="KW-0813">Transport</keyword>
<feature type="compositionally biased region" description="Low complexity" evidence="7">
    <location>
        <begin position="69"/>
        <end position="91"/>
    </location>
</feature>
<evidence type="ECO:0000256" key="6">
    <source>
        <dbReference type="ARBA" id="ARBA00023136"/>
    </source>
</evidence>
<name>A0ABY8UM03_TETOB</name>
<dbReference type="PANTHER" id="PTHR10663">
    <property type="entry name" value="GUANYL-NUCLEOTIDE EXCHANGE FACTOR"/>
    <property type="match status" value="1"/>
</dbReference>